<dbReference type="InterPro" id="IPR036188">
    <property type="entry name" value="FAD/NAD-bd_sf"/>
</dbReference>
<dbReference type="PANTHER" id="PTHR42877">
    <property type="entry name" value="L-ORNITHINE N(5)-MONOOXYGENASE-RELATED"/>
    <property type="match status" value="1"/>
</dbReference>
<dbReference type="GO" id="GO:0050660">
    <property type="term" value="F:flavin adenine dinucleotide binding"/>
    <property type="evidence" value="ECO:0007669"/>
    <property type="project" value="InterPro"/>
</dbReference>
<dbReference type="GO" id="GO:0004499">
    <property type="term" value="F:N,N-dimethylaniline monooxygenase activity"/>
    <property type="evidence" value="ECO:0007669"/>
    <property type="project" value="InterPro"/>
</dbReference>
<sequence length="329" mass="37763">MFHVRASRGARKSLAGDSYPNIGFVERSEGDNLVPHTHIAILGTGFSGLGIAIQLKKRGYNDFVIFERAEDIGGTWRDNTYPGCACDIPSLLYSFSFAPNPNWSRMYPQQKEIQNYLRRCARRFGILPHIRWKSELVEAAWSEVEQRWHITTSQEHFTADVFICGNGPLNEPSLPIIPGIEQFEGTIFHSAQWRHDYDLTGKRVAVIGTGASAIQFVPQIQPKVEHLTIFQRTPPWIVPRLDHPIPEQRQRLYRLFPPAQQLARTRIYLRNELTALGLVYRPEMMKTGIGFAQEHLARQVPDPVLREKLTPHYAMGASVSWFQMTFIRR</sequence>
<accession>A0A402AZ41</accession>
<proteinExistence type="inferred from homology"/>
<dbReference type="Proteomes" id="UP000287188">
    <property type="component" value="Unassembled WGS sequence"/>
</dbReference>
<evidence type="ECO:0008006" key="7">
    <source>
        <dbReference type="Google" id="ProtNLM"/>
    </source>
</evidence>
<dbReference type="InterPro" id="IPR020946">
    <property type="entry name" value="Flavin_mOase-like"/>
</dbReference>
<keyword evidence="6" id="KW-1185">Reference proteome</keyword>
<dbReference type="PANTHER" id="PTHR42877:SF4">
    <property type="entry name" value="FAD_NAD(P)-BINDING DOMAIN-CONTAINING PROTEIN-RELATED"/>
    <property type="match status" value="1"/>
</dbReference>
<organism evidence="5 6">
    <name type="scientific">Dictyobacter kobayashii</name>
    <dbReference type="NCBI Taxonomy" id="2014872"/>
    <lineage>
        <taxon>Bacteria</taxon>
        <taxon>Bacillati</taxon>
        <taxon>Chloroflexota</taxon>
        <taxon>Ktedonobacteria</taxon>
        <taxon>Ktedonobacterales</taxon>
        <taxon>Dictyobacteraceae</taxon>
        <taxon>Dictyobacter</taxon>
    </lineage>
</organism>
<protein>
    <recommendedName>
        <fullName evidence="7">Monooxygenase</fullName>
    </recommendedName>
</protein>
<keyword evidence="4" id="KW-0560">Oxidoreductase</keyword>
<keyword evidence="3" id="KW-0274">FAD</keyword>
<evidence type="ECO:0000313" key="6">
    <source>
        <dbReference type="Proteomes" id="UP000287188"/>
    </source>
</evidence>
<keyword evidence="2" id="KW-0285">Flavoprotein</keyword>
<dbReference type="RefSeq" id="WP_218032279.1">
    <property type="nucleotide sequence ID" value="NZ_BIFS01000002.1"/>
</dbReference>
<dbReference type="Gene3D" id="3.50.50.60">
    <property type="entry name" value="FAD/NAD(P)-binding domain"/>
    <property type="match status" value="1"/>
</dbReference>
<gene>
    <name evidence="5" type="ORF">KDK_81790</name>
</gene>
<dbReference type="Pfam" id="PF00743">
    <property type="entry name" value="FMO-like"/>
    <property type="match status" value="1"/>
</dbReference>
<evidence type="ECO:0000313" key="5">
    <source>
        <dbReference type="EMBL" id="GCE24379.1"/>
    </source>
</evidence>
<dbReference type="EMBL" id="BIFS01000002">
    <property type="protein sequence ID" value="GCE24379.1"/>
    <property type="molecule type" value="Genomic_DNA"/>
</dbReference>
<evidence type="ECO:0000256" key="2">
    <source>
        <dbReference type="ARBA" id="ARBA00022630"/>
    </source>
</evidence>
<comment type="similarity">
    <text evidence="1">Belongs to the FAD-binding monooxygenase family.</text>
</comment>
<name>A0A402AZ41_9CHLR</name>
<dbReference type="AlphaFoldDB" id="A0A402AZ41"/>
<evidence type="ECO:0000256" key="1">
    <source>
        <dbReference type="ARBA" id="ARBA00010139"/>
    </source>
</evidence>
<dbReference type="GO" id="GO:0050661">
    <property type="term" value="F:NADP binding"/>
    <property type="evidence" value="ECO:0007669"/>
    <property type="project" value="InterPro"/>
</dbReference>
<dbReference type="InterPro" id="IPR051209">
    <property type="entry name" value="FAD-bind_Monooxygenase_sf"/>
</dbReference>
<evidence type="ECO:0000256" key="3">
    <source>
        <dbReference type="ARBA" id="ARBA00022827"/>
    </source>
</evidence>
<reference evidence="6" key="1">
    <citation type="submission" date="2018-12" db="EMBL/GenBank/DDBJ databases">
        <title>Tengunoibacter tsumagoiensis gen. nov., sp. nov., Dictyobacter kobayashii sp. nov., D. alpinus sp. nov., and D. joshuensis sp. nov. and description of Dictyobacteraceae fam. nov. within the order Ktedonobacterales isolated from Tengu-no-mugimeshi.</title>
        <authorList>
            <person name="Wang C.M."/>
            <person name="Zheng Y."/>
            <person name="Sakai Y."/>
            <person name="Toyoda A."/>
            <person name="Minakuchi Y."/>
            <person name="Abe K."/>
            <person name="Yokota A."/>
            <person name="Yabe S."/>
        </authorList>
    </citation>
    <scope>NUCLEOTIDE SEQUENCE [LARGE SCALE GENOMIC DNA]</scope>
    <source>
        <strain evidence="6">Uno11</strain>
    </source>
</reference>
<evidence type="ECO:0000256" key="4">
    <source>
        <dbReference type="ARBA" id="ARBA00023002"/>
    </source>
</evidence>
<dbReference type="SUPFAM" id="SSF51905">
    <property type="entry name" value="FAD/NAD(P)-binding domain"/>
    <property type="match status" value="1"/>
</dbReference>
<comment type="caution">
    <text evidence="5">The sequence shown here is derived from an EMBL/GenBank/DDBJ whole genome shotgun (WGS) entry which is preliminary data.</text>
</comment>